<reference evidence="1" key="1">
    <citation type="submission" date="2021-08" db="EMBL/GenBank/DDBJ databases">
        <title>The first chromosome-level gecko genome reveals the dynamic sex chromosomes of Neotropical dwarf geckos (Sphaerodactylidae: Sphaerodactylus).</title>
        <authorList>
            <person name="Pinto B.J."/>
            <person name="Keating S.E."/>
            <person name="Gamble T."/>
        </authorList>
    </citation>
    <scope>NUCLEOTIDE SEQUENCE</scope>
    <source>
        <strain evidence="1">TG3544</strain>
    </source>
</reference>
<dbReference type="EMBL" id="CM037621">
    <property type="protein sequence ID" value="KAH8001607.1"/>
    <property type="molecule type" value="Genomic_DNA"/>
</dbReference>
<evidence type="ECO:0000313" key="1">
    <source>
        <dbReference type="EMBL" id="KAH8001607.1"/>
    </source>
</evidence>
<dbReference type="Proteomes" id="UP000827872">
    <property type="component" value="Linkage Group LG08"/>
</dbReference>
<accession>A0ACB8F8M1</accession>
<proteinExistence type="predicted"/>
<keyword evidence="2" id="KW-1185">Reference proteome</keyword>
<sequence>MVGRIISLPSGACSASPVTGVKRGEGGERVSGDLSRRCMGRIKIDKTMVFTMSWCLLVFGVLLPSSYAHTDFFTSIGHMTDLINTEKDLVTSLKDYIKAEESKLEQIKKWAEKLDKLTDTATKDPEGFLGHPVNAFKLMKRLNTEWSELENLVLKDMSDELPQMDYELDFHLFKDLQLGSQQDTKGKTWAQELSELMEKPHPSASSAIRSSPDGDIEGTEIIEVHNNGDSRSSATNNCCVFLDANKSLEKLIELD</sequence>
<organism evidence="1 2">
    <name type="scientific">Sphaerodactylus townsendi</name>
    <dbReference type="NCBI Taxonomy" id="933632"/>
    <lineage>
        <taxon>Eukaryota</taxon>
        <taxon>Metazoa</taxon>
        <taxon>Chordata</taxon>
        <taxon>Craniata</taxon>
        <taxon>Vertebrata</taxon>
        <taxon>Euteleostomi</taxon>
        <taxon>Lepidosauria</taxon>
        <taxon>Squamata</taxon>
        <taxon>Bifurcata</taxon>
        <taxon>Gekkota</taxon>
        <taxon>Sphaerodactylidae</taxon>
        <taxon>Sphaerodactylus</taxon>
    </lineage>
</organism>
<protein>
    <submittedName>
        <fullName evidence="1">Uncharacterized protein</fullName>
    </submittedName>
</protein>
<gene>
    <name evidence="1" type="ORF">K3G42_011899</name>
</gene>
<evidence type="ECO:0000313" key="2">
    <source>
        <dbReference type="Proteomes" id="UP000827872"/>
    </source>
</evidence>
<comment type="caution">
    <text evidence="1">The sequence shown here is derived from an EMBL/GenBank/DDBJ whole genome shotgun (WGS) entry which is preliminary data.</text>
</comment>
<name>A0ACB8F8M1_9SAUR</name>